<feature type="transmembrane region" description="Helical" evidence="7">
    <location>
        <begin position="141"/>
        <end position="161"/>
    </location>
</feature>
<dbReference type="InterPro" id="IPR049326">
    <property type="entry name" value="Rhodopsin_dom_fungi"/>
</dbReference>
<reference evidence="11" key="3">
    <citation type="submission" date="2025-04" db="UniProtKB">
        <authorList>
            <consortium name="RefSeq"/>
        </authorList>
    </citation>
    <scope>IDENTIFICATION</scope>
    <source>
        <strain evidence="11">CBS 781.70</strain>
    </source>
</reference>
<feature type="transmembrane region" description="Helical" evidence="7">
    <location>
        <begin position="24"/>
        <end position="44"/>
    </location>
</feature>
<feature type="compositionally biased region" description="Low complexity" evidence="6">
    <location>
        <begin position="292"/>
        <end position="303"/>
    </location>
</feature>
<comment type="subcellular location">
    <subcellularLocation>
        <location evidence="1">Membrane</location>
        <topology evidence="1">Multi-pass membrane protein</topology>
    </subcellularLocation>
</comment>
<dbReference type="PANTHER" id="PTHR33048">
    <property type="entry name" value="PTH11-LIKE INTEGRAL MEMBRANE PROTEIN (AFU_ORTHOLOGUE AFUA_5G11245)"/>
    <property type="match status" value="1"/>
</dbReference>
<evidence type="ECO:0000256" key="1">
    <source>
        <dbReference type="ARBA" id="ARBA00004141"/>
    </source>
</evidence>
<keyword evidence="3 7" id="KW-1133">Transmembrane helix</keyword>
<keyword evidence="10" id="KW-1185">Reference proteome</keyword>
<evidence type="ECO:0000256" key="6">
    <source>
        <dbReference type="SAM" id="MobiDB-lite"/>
    </source>
</evidence>
<feature type="transmembrane region" description="Helical" evidence="7">
    <location>
        <begin position="107"/>
        <end position="129"/>
    </location>
</feature>
<dbReference type="EMBL" id="ML975186">
    <property type="protein sequence ID" value="KAF1808287.1"/>
    <property type="molecule type" value="Genomic_DNA"/>
</dbReference>
<keyword evidence="2 7" id="KW-0812">Transmembrane</keyword>
<feature type="region of interest" description="Disordered" evidence="6">
    <location>
        <begin position="349"/>
        <end position="381"/>
    </location>
</feature>
<sequence>MRFPPPEVQASWPEPNFENPKTRGLALIVVELTILPVALIVLSLRFFVRGFMLRRQISWDDWTMLAAAICAIGVTICVVLASQAYGWDIHVWDLTASQAVKGRQASIAAQTLFILASGLTKVSILLSYLRIAPKGSLFRRITYCALTVCALAIVIFFVVLWTQCLPMSSYWELLAPHRDCKPEGPPLMIQATITVVLDCIIYTIPMPTFYQLKLPLVQRIGLIVIFGFGSVVVVAGIMREYYIYYTVYETYDITWEGFSMWIWTAVEVNLGVICGSVPSLKPLFFRDRSRNASSYGHSHGASANVTADRRRTMRKPHADEEMDTLTGGITVKRDVRVDSTRKVPSWAESAFERAGGASSIASSIENNQTPWDNRIPAQGPP</sequence>
<evidence type="ECO:0000256" key="5">
    <source>
        <dbReference type="ARBA" id="ARBA00038359"/>
    </source>
</evidence>
<gene>
    <name evidence="9 11" type="ORF">P152DRAFT_469067</name>
</gene>
<reference evidence="9 11" key="1">
    <citation type="submission" date="2020-01" db="EMBL/GenBank/DDBJ databases">
        <authorList>
            <consortium name="DOE Joint Genome Institute"/>
            <person name="Haridas S."/>
            <person name="Albert R."/>
            <person name="Binder M."/>
            <person name="Bloem J."/>
            <person name="Labutti K."/>
            <person name="Salamov A."/>
            <person name="Andreopoulos B."/>
            <person name="Baker S.E."/>
            <person name="Barry K."/>
            <person name="Bills G."/>
            <person name="Bluhm B.H."/>
            <person name="Cannon C."/>
            <person name="Castanera R."/>
            <person name="Culley D.E."/>
            <person name="Daum C."/>
            <person name="Ezra D."/>
            <person name="Gonzalez J.B."/>
            <person name="Henrissat B."/>
            <person name="Kuo A."/>
            <person name="Liang C."/>
            <person name="Lipzen A."/>
            <person name="Lutzoni F."/>
            <person name="Magnuson J."/>
            <person name="Mondo S."/>
            <person name="Nolan M."/>
            <person name="Ohm R."/>
            <person name="Pangilinan J."/>
            <person name="Park H.-J."/>
            <person name="Ramirez L."/>
            <person name="Alfaro M."/>
            <person name="Sun H."/>
            <person name="Tritt A."/>
            <person name="Yoshinaga Y."/>
            <person name="Zwiers L.-H."/>
            <person name="Turgeon B.G."/>
            <person name="Goodwin S.B."/>
            <person name="Spatafora J.W."/>
            <person name="Crous P.W."/>
            <person name="Grigoriev I.V."/>
        </authorList>
    </citation>
    <scope>NUCLEOTIDE SEQUENCE</scope>
    <source>
        <strain evidence="9 11">CBS 781.70</strain>
    </source>
</reference>
<dbReference type="RefSeq" id="XP_033529918.1">
    <property type="nucleotide sequence ID" value="XM_033680867.1"/>
</dbReference>
<feature type="transmembrane region" description="Helical" evidence="7">
    <location>
        <begin position="258"/>
        <end position="280"/>
    </location>
</feature>
<dbReference type="InterPro" id="IPR052337">
    <property type="entry name" value="SAT4-like"/>
</dbReference>
<name>A0A6G1FR82_9PEZI</name>
<comment type="similarity">
    <text evidence="5">Belongs to the SAT4 family.</text>
</comment>
<dbReference type="GeneID" id="54421437"/>
<dbReference type="PANTHER" id="PTHR33048:SF129">
    <property type="entry name" value="INTEGRAL MEMBRANE PROTEIN-RELATED"/>
    <property type="match status" value="1"/>
</dbReference>
<feature type="region of interest" description="Disordered" evidence="6">
    <location>
        <begin position="292"/>
        <end position="319"/>
    </location>
</feature>
<feature type="transmembrane region" description="Helical" evidence="7">
    <location>
        <begin position="187"/>
        <end position="204"/>
    </location>
</feature>
<feature type="domain" description="Rhodopsin" evidence="8">
    <location>
        <begin position="44"/>
        <end position="284"/>
    </location>
</feature>
<evidence type="ECO:0000259" key="8">
    <source>
        <dbReference type="Pfam" id="PF20684"/>
    </source>
</evidence>
<feature type="transmembrane region" description="Helical" evidence="7">
    <location>
        <begin position="65"/>
        <end position="87"/>
    </location>
</feature>
<dbReference type="AlphaFoldDB" id="A0A6G1FR82"/>
<protein>
    <recommendedName>
        <fullName evidence="8">Rhodopsin domain-containing protein</fullName>
    </recommendedName>
</protein>
<accession>A0A6G1FR82</accession>
<evidence type="ECO:0000256" key="2">
    <source>
        <dbReference type="ARBA" id="ARBA00022692"/>
    </source>
</evidence>
<dbReference type="OrthoDB" id="3934549at2759"/>
<evidence type="ECO:0000256" key="3">
    <source>
        <dbReference type="ARBA" id="ARBA00022989"/>
    </source>
</evidence>
<evidence type="ECO:0000313" key="11">
    <source>
        <dbReference type="RefSeq" id="XP_033529918.1"/>
    </source>
</evidence>
<dbReference type="Proteomes" id="UP000504638">
    <property type="component" value="Unplaced"/>
</dbReference>
<proteinExistence type="inferred from homology"/>
<dbReference type="GO" id="GO:0016020">
    <property type="term" value="C:membrane"/>
    <property type="evidence" value="ECO:0007669"/>
    <property type="project" value="UniProtKB-SubCell"/>
</dbReference>
<evidence type="ECO:0000313" key="9">
    <source>
        <dbReference type="EMBL" id="KAF1808287.1"/>
    </source>
</evidence>
<dbReference type="Pfam" id="PF20684">
    <property type="entry name" value="Fung_rhodopsin"/>
    <property type="match status" value="1"/>
</dbReference>
<evidence type="ECO:0000256" key="4">
    <source>
        <dbReference type="ARBA" id="ARBA00023136"/>
    </source>
</evidence>
<keyword evidence="4 7" id="KW-0472">Membrane</keyword>
<feature type="transmembrane region" description="Helical" evidence="7">
    <location>
        <begin position="216"/>
        <end position="238"/>
    </location>
</feature>
<feature type="compositionally biased region" description="Low complexity" evidence="6">
    <location>
        <begin position="354"/>
        <end position="364"/>
    </location>
</feature>
<reference evidence="11" key="2">
    <citation type="submission" date="2020-04" db="EMBL/GenBank/DDBJ databases">
        <authorList>
            <consortium name="NCBI Genome Project"/>
        </authorList>
    </citation>
    <scope>NUCLEOTIDE SEQUENCE</scope>
    <source>
        <strain evidence="11">CBS 781.70</strain>
    </source>
</reference>
<organism evidence="9">
    <name type="scientific">Eremomyces bilateralis CBS 781.70</name>
    <dbReference type="NCBI Taxonomy" id="1392243"/>
    <lineage>
        <taxon>Eukaryota</taxon>
        <taxon>Fungi</taxon>
        <taxon>Dikarya</taxon>
        <taxon>Ascomycota</taxon>
        <taxon>Pezizomycotina</taxon>
        <taxon>Dothideomycetes</taxon>
        <taxon>Dothideomycetes incertae sedis</taxon>
        <taxon>Eremomycetales</taxon>
        <taxon>Eremomycetaceae</taxon>
        <taxon>Eremomyces</taxon>
    </lineage>
</organism>
<evidence type="ECO:0000256" key="7">
    <source>
        <dbReference type="SAM" id="Phobius"/>
    </source>
</evidence>
<evidence type="ECO:0000313" key="10">
    <source>
        <dbReference type="Proteomes" id="UP000504638"/>
    </source>
</evidence>